<evidence type="ECO:0000256" key="2">
    <source>
        <dbReference type="ARBA" id="ARBA00022723"/>
    </source>
</evidence>
<dbReference type="EMBL" id="FPCH01000002">
    <property type="protein sequence ID" value="SFV34041.1"/>
    <property type="molecule type" value="Genomic_DNA"/>
</dbReference>
<protein>
    <recommendedName>
        <fullName evidence="4">Cytochrome c-L</fullName>
    </recommendedName>
</protein>
<keyword evidence="1 4" id="KW-0349">Heme</keyword>
<dbReference type="PROSITE" id="PS51007">
    <property type="entry name" value="CYTC"/>
    <property type="match status" value="1"/>
</dbReference>
<sequence length="193" mass="20970">MKFTVMAAGFAACVMMASAHVAVAQNDFRNTVTGEVLDIYGQAPEAGRDTPAVKKFMQTGVNPYTEVKGCLPKGEEVYLESCSGCHGHVGEGKVGPGLADSYWTYPKNTTDKGLFETIFGGANGMMGPHGGHLELDNHLKLIAWIRHLQVDDVKDAEWLTDEQKKSFKPFNSDEWEKTGRAAALKEKCAISGN</sequence>
<reference evidence="10" key="1">
    <citation type="submission" date="2016-10" db="EMBL/GenBank/DDBJ databases">
        <authorList>
            <person name="Varghese N."/>
            <person name="Submissions S."/>
        </authorList>
    </citation>
    <scope>NUCLEOTIDE SEQUENCE [LARGE SCALE GENOMIC DNA]</scope>
    <source>
        <strain evidence="10">DSM 1565</strain>
    </source>
</reference>
<dbReference type="InterPro" id="IPR009153">
    <property type="entry name" value="Cyt_cL"/>
</dbReference>
<dbReference type="GO" id="GO:0042597">
    <property type="term" value="C:periplasmic space"/>
    <property type="evidence" value="ECO:0007669"/>
    <property type="project" value="UniProtKB-SubCell"/>
</dbReference>
<dbReference type="Proteomes" id="UP000199423">
    <property type="component" value="Unassembled WGS sequence"/>
</dbReference>
<keyword evidence="10" id="KW-1185">Reference proteome</keyword>
<dbReference type="Gene3D" id="1.10.760.10">
    <property type="entry name" value="Cytochrome c-like domain"/>
    <property type="match status" value="1"/>
</dbReference>
<dbReference type="PIRSF" id="PIRSF000008">
    <property type="entry name" value="Cytochrome_c551i"/>
    <property type="match status" value="1"/>
</dbReference>
<evidence type="ECO:0000313" key="9">
    <source>
        <dbReference type="EMBL" id="SFV34041.1"/>
    </source>
</evidence>
<keyword evidence="4" id="KW-0813">Transport</keyword>
<feature type="binding site" description="covalent" evidence="5">
    <location>
        <position position="85"/>
    </location>
    <ligand>
        <name>heme c</name>
        <dbReference type="ChEBI" id="CHEBI:61717"/>
    </ligand>
</feature>
<keyword evidence="7" id="KW-0732">Signal</keyword>
<dbReference type="STRING" id="51670.SAMN04488557_2195"/>
<name>A0A1I7NHA3_9HYPH</name>
<keyword evidence="3 4" id="KW-0408">Iron</keyword>
<dbReference type="InterPro" id="IPR009056">
    <property type="entry name" value="Cyt_c-like_dom"/>
</dbReference>
<evidence type="ECO:0000256" key="1">
    <source>
        <dbReference type="ARBA" id="ARBA00022617"/>
    </source>
</evidence>
<dbReference type="NCBIfam" id="TIGR03872">
    <property type="entry name" value="cytochrome_MoxG"/>
    <property type="match status" value="1"/>
</dbReference>
<accession>A0A1I7NHA3</accession>
<feature type="domain" description="Cytochrome c" evidence="8">
    <location>
        <begin position="69"/>
        <end position="149"/>
    </location>
</feature>
<dbReference type="GO" id="GO:0020037">
    <property type="term" value="F:heme binding"/>
    <property type="evidence" value="ECO:0007669"/>
    <property type="project" value="UniProtKB-UniRule"/>
</dbReference>
<keyword evidence="4" id="KW-0485">Methanol utilization</keyword>
<dbReference type="OrthoDB" id="9779283at2"/>
<keyword evidence="2 4" id="KW-0479">Metal-binding</keyword>
<gene>
    <name evidence="9" type="ORF">SAMN04488557_2195</name>
</gene>
<keyword evidence="4" id="KW-0574">Periplasm</keyword>
<dbReference type="AlphaFoldDB" id="A0A1I7NHA3"/>
<evidence type="ECO:0000256" key="7">
    <source>
        <dbReference type="SAM" id="SignalP"/>
    </source>
</evidence>
<comment type="function">
    <text evidence="4">Electron acceptor for MDH. Acts in methanol oxidation.</text>
</comment>
<evidence type="ECO:0000256" key="3">
    <source>
        <dbReference type="ARBA" id="ARBA00023004"/>
    </source>
</evidence>
<keyword evidence="4" id="KW-0249">Electron transport</keyword>
<dbReference type="GO" id="GO:0009055">
    <property type="term" value="F:electron transfer activity"/>
    <property type="evidence" value="ECO:0007669"/>
    <property type="project" value="UniProtKB-UniRule"/>
</dbReference>
<dbReference type="InterPro" id="IPR036909">
    <property type="entry name" value="Cyt_c-like_dom_sf"/>
</dbReference>
<dbReference type="GO" id="GO:0015945">
    <property type="term" value="P:methanol metabolic process"/>
    <property type="evidence" value="ECO:0007669"/>
    <property type="project" value="UniProtKB-UniRule"/>
</dbReference>
<dbReference type="GO" id="GO:0005506">
    <property type="term" value="F:iron ion binding"/>
    <property type="evidence" value="ECO:0007669"/>
    <property type="project" value="UniProtKB-UniRule"/>
</dbReference>
<dbReference type="SUPFAM" id="SSF46626">
    <property type="entry name" value="Cytochrome c"/>
    <property type="match status" value="1"/>
</dbReference>
<dbReference type="Pfam" id="PF13442">
    <property type="entry name" value="Cytochrome_CBB3"/>
    <property type="match status" value="1"/>
</dbReference>
<evidence type="ECO:0000313" key="10">
    <source>
        <dbReference type="Proteomes" id="UP000199423"/>
    </source>
</evidence>
<feature type="signal peptide" evidence="7">
    <location>
        <begin position="1"/>
        <end position="24"/>
    </location>
</feature>
<feature type="binding site" description="axial binding residue" evidence="6">
    <location>
        <position position="86"/>
    </location>
    <ligand>
        <name>heme c</name>
        <dbReference type="ChEBI" id="CHEBI:61717"/>
    </ligand>
    <ligandPart>
        <name>Fe</name>
        <dbReference type="ChEBI" id="CHEBI:18248"/>
    </ligandPart>
</feature>
<evidence type="ECO:0000256" key="4">
    <source>
        <dbReference type="PIRNR" id="PIRNR000008"/>
    </source>
</evidence>
<feature type="binding site" description="covalent" evidence="5">
    <location>
        <position position="82"/>
    </location>
    <ligand>
        <name>heme c</name>
        <dbReference type="ChEBI" id="CHEBI:61717"/>
    </ligand>
</feature>
<dbReference type="RefSeq" id="WP_092867706.1">
    <property type="nucleotide sequence ID" value="NZ_FPCH01000002.1"/>
</dbReference>
<evidence type="ECO:0000259" key="8">
    <source>
        <dbReference type="PROSITE" id="PS51007"/>
    </source>
</evidence>
<organism evidence="9 10">
    <name type="scientific">Hyphomicrobium facile</name>
    <dbReference type="NCBI Taxonomy" id="51670"/>
    <lineage>
        <taxon>Bacteria</taxon>
        <taxon>Pseudomonadati</taxon>
        <taxon>Pseudomonadota</taxon>
        <taxon>Alphaproteobacteria</taxon>
        <taxon>Hyphomicrobiales</taxon>
        <taxon>Hyphomicrobiaceae</taxon>
        <taxon>Hyphomicrobium</taxon>
    </lineage>
</organism>
<comment type="PTM">
    <text evidence="5">Binds 1 heme c group covalently per subunit.</text>
</comment>
<evidence type="ECO:0000256" key="5">
    <source>
        <dbReference type="PIRSR" id="PIRSR000008-1"/>
    </source>
</evidence>
<proteinExistence type="predicted"/>
<evidence type="ECO:0000256" key="6">
    <source>
        <dbReference type="PIRSR" id="PIRSR000008-2"/>
    </source>
</evidence>
<feature type="chain" id="PRO_5011774411" description="Cytochrome c-L" evidence="7">
    <location>
        <begin position="25"/>
        <end position="193"/>
    </location>
</feature>
<comment type="subcellular location">
    <subcellularLocation>
        <location evidence="4">Periplasm</location>
    </subcellularLocation>
</comment>